<dbReference type="GO" id="GO:0005524">
    <property type="term" value="F:ATP binding"/>
    <property type="evidence" value="ECO:0007669"/>
    <property type="project" value="UniProtKB-KW"/>
</dbReference>
<evidence type="ECO:0000313" key="3">
    <source>
        <dbReference type="Proteomes" id="UP000006094"/>
    </source>
</evidence>
<dbReference type="Gene3D" id="3.30.565.10">
    <property type="entry name" value="Histidine kinase-like ATPase, C-terminal domain"/>
    <property type="match status" value="1"/>
</dbReference>
<dbReference type="RefSeq" id="WP_014967925.1">
    <property type="nucleotide sequence ID" value="NC_018664.1"/>
</dbReference>
<gene>
    <name evidence="2" type="ordered locus">Curi_c17820</name>
</gene>
<dbReference type="Pfam" id="PF13581">
    <property type="entry name" value="HATPase_c_2"/>
    <property type="match status" value="1"/>
</dbReference>
<dbReference type="InterPro" id="IPR003594">
    <property type="entry name" value="HATPase_dom"/>
</dbReference>
<dbReference type="Proteomes" id="UP000006094">
    <property type="component" value="Chromosome"/>
</dbReference>
<dbReference type="PATRIC" id="fig|1128398.3.peg.1830"/>
<dbReference type="STRING" id="1128398.Curi_c17820"/>
<accession>K0AZT5</accession>
<dbReference type="eggNOG" id="COG2172">
    <property type="taxonomic scope" value="Bacteria"/>
</dbReference>
<dbReference type="KEGG" id="cad:Curi_c17820"/>
<proteinExistence type="predicted"/>
<sequence>MRTDSFVLYGLSKYESIIDKIIEDIRCHDNYFDVKLILTEALTNAFNHGNKKDDEKPIYLRYEYECQDRYVKFEIEDSGDIARNIVMSRELSDDNILNNSGRGLFLINCIADEVYFQENTIVIQKN</sequence>
<reference evidence="2 3" key="1">
    <citation type="journal article" date="2012" name="PLoS ONE">
        <title>The purine-utilizing bacterium Clostridium acidurici 9a: a genome-guided metabolic reconsideration.</title>
        <authorList>
            <person name="Hartwich K."/>
            <person name="Poehlein A."/>
            <person name="Daniel R."/>
        </authorList>
    </citation>
    <scope>NUCLEOTIDE SEQUENCE [LARGE SCALE GENOMIC DNA]</scope>
    <source>
        <strain evidence="3">ATCC 7906 / DSM 604 / BCRC 14475 / CIP 104303 / KCTC 5404 / NCIMB 10678 / 9a</strain>
    </source>
</reference>
<evidence type="ECO:0000313" key="2">
    <source>
        <dbReference type="EMBL" id="AFS78789.1"/>
    </source>
</evidence>
<organism evidence="2 3">
    <name type="scientific">Gottschalkia acidurici (strain ATCC 7906 / DSM 604 / BCRC 14475 / CIP 104303 / KCTC 5404 / NCIMB 10678 / 9a)</name>
    <name type="common">Clostridium acidurici</name>
    <dbReference type="NCBI Taxonomy" id="1128398"/>
    <lineage>
        <taxon>Bacteria</taxon>
        <taxon>Bacillati</taxon>
        <taxon>Bacillota</taxon>
        <taxon>Tissierellia</taxon>
        <taxon>Tissierellales</taxon>
        <taxon>Gottschalkiaceae</taxon>
        <taxon>Gottschalkia</taxon>
    </lineage>
</organism>
<name>K0AZT5_GOTA9</name>
<keyword evidence="2" id="KW-0547">Nucleotide-binding</keyword>
<dbReference type="AlphaFoldDB" id="K0AZT5"/>
<dbReference type="SUPFAM" id="SSF55874">
    <property type="entry name" value="ATPase domain of HSP90 chaperone/DNA topoisomerase II/histidine kinase"/>
    <property type="match status" value="1"/>
</dbReference>
<dbReference type="EMBL" id="CP003326">
    <property type="protein sequence ID" value="AFS78789.1"/>
    <property type="molecule type" value="Genomic_DNA"/>
</dbReference>
<dbReference type="CDD" id="cd16936">
    <property type="entry name" value="HATPase_RsbW-like"/>
    <property type="match status" value="1"/>
</dbReference>
<keyword evidence="3" id="KW-1185">Reference proteome</keyword>
<dbReference type="HOGENOM" id="CLU_090336_11_3_9"/>
<feature type="domain" description="Histidine kinase/HSP90-like ATPase" evidence="1">
    <location>
        <begin position="31"/>
        <end position="119"/>
    </location>
</feature>
<keyword evidence="2" id="KW-0067">ATP-binding</keyword>
<dbReference type="InterPro" id="IPR036890">
    <property type="entry name" value="HATPase_C_sf"/>
</dbReference>
<protein>
    <submittedName>
        <fullName evidence="2">ATP-binding domain-containing protein</fullName>
    </submittedName>
</protein>
<evidence type="ECO:0000259" key="1">
    <source>
        <dbReference type="Pfam" id="PF13581"/>
    </source>
</evidence>